<keyword evidence="3" id="KW-1185">Reference proteome</keyword>
<evidence type="ECO:0000256" key="1">
    <source>
        <dbReference type="SAM" id="MobiDB-lite"/>
    </source>
</evidence>
<proteinExistence type="predicted"/>
<evidence type="ECO:0000313" key="3">
    <source>
        <dbReference type="Proteomes" id="UP001162800"/>
    </source>
</evidence>
<dbReference type="RefSeq" id="WP_231044901.1">
    <property type="nucleotide sequence ID" value="NZ_CP106882.1"/>
</dbReference>
<organism evidence="2 3">
    <name type="scientific">Comamonas endophytica</name>
    <dbReference type="NCBI Taxonomy" id="2949090"/>
    <lineage>
        <taxon>Bacteria</taxon>
        <taxon>Pseudomonadati</taxon>
        <taxon>Pseudomonadota</taxon>
        <taxon>Betaproteobacteria</taxon>
        <taxon>Burkholderiales</taxon>
        <taxon>Comamonadaceae</taxon>
        <taxon>Comamonas</taxon>
    </lineage>
</organism>
<dbReference type="Proteomes" id="UP001162800">
    <property type="component" value="Plasmid unnamed1"/>
</dbReference>
<gene>
    <name evidence="2" type="ORF">M9799_17450</name>
</gene>
<protein>
    <submittedName>
        <fullName evidence="2">Uncharacterized protein</fullName>
    </submittedName>
</protein>
<reference evidence="2" key="1">
    <citation type="submission" date="2022-09" db="EMBL/GenBank/DDBJ databases">
        <title>The complete genome of Acidovorax sp. 5MLIR.</title>
        <authorList>
            <person name="Liu L."/>
            <person name="Yue J."/>
            <person name="Yang F."/>
            <person name="Yuan J."/>
            <person name="Li L."/>
        </authorList>
    </citation>
    <scope>NUCLEOTIDE SEQUENCE</scope>
    <source>
        <strain evidence="2">5MLIR</strain>
        <plasmid evidence="2">unnamed1</plasmid>
    </source>
</reference>
<accession>A0ABY6GFP1</accession>
<feature type="region of interest" description="Disordered" evidence="1">
    <location>
        <begin position="280"/>
        <end position="306"/>
    </location>
</feature>
<feature type="compositionally biased region" description="Basic and acidic residues" evidence="1">
    <location>
        <begin position="283"/>
        <end position="292"/>
    </location>
</feature>
<evidence type="ECO:0000313" key="2">
    <source>
        <dbReference type="EMBL" id="UYG53721.1"/>
    </source>
</evidence>
<keyword evidence="2" id="KW-0614">Plasmid</keyword>
<dbReference type="EMBL" id="CP106882">
    <property type="protein sequence ID" value="UYG53721.1"/>
    <property type="molecule type" value="Genomic_DNA"/>
</dbReference>
<sequence length="361" mass="40916">MVEPGARAFPGFEVHRSLTPAEAHLHGMQAFRAGWNQGFAHSSIKMLISAIGAPQLLEHLENFKRNTLEAQEIAAAEQFIGIIQQAYHPSGMVDTESFINSLQHLTPFDQCNSRGKWNFLVKSDLFTPEREPRQFLPLFCELFRLDTLPGWSFDIDETYIHQGEEQINYPIRNRFEMFQSVELEPRAPLDLRPFDLQNAVDQLHADQQRQVKWGEGDAHFTTVKVRRQVCIADVEQFKRLTLGLPQGKAVVIPAGFPDSVTLPAPRSEDRTQACADACAQGGRDAEHPELRSPHQKPRGAMADPHRPECLARSRPVRCECRQAHQLCRDRRGAGTVIFRPLRQGHGAVRRHGHRRAPTVAR</sequence>
<name>A0ABY6GFP1_9BURK</name>
<geneLocation type="plasmid" evidence="2 3">
    <name>unnamed1</name>
</geneLocation>